<comment type="caution">
    <text evidence="1">The sequence shown here is derived from an EMBL/GenBank/DDBJ whole genome shotgun (WGS) entry which is preliminary data.</text>
</comment>
<protein>
    <submittedName>
        <fullName evidence="1">Uncharacterized protein</fullName>
    </submittedName>
</protein>
<keyword evidence="2" id="KW-1185">Reference proteome</keyword>
<accession>A0ACC2RYY5</accession>
<name>A0ACC2RYY5_9FUNG</name>
<sequence>MKSVLNLLFLLPTCCIAESDAVYQLYSKIKRQHPTYACAAFKSFPSRTRVNPRKDKPWLEFRSGCSFFRCQAYAYCIPARELGATLQPRSAIADNWIYDTSKFILSKNKLIFKFLRGNGDIQGSQ</sequence>
<dbReference type="EMBL" id="QTSX02006406">
    <property type="protein sequence ID" value="KAJ9055236.1"/>
    <property type="molecule type" value="Genomic_DNA"/>
</dbReference>
<proteinExistence type="predicted"/>
<gene>
    <name evidence="1" type="ORF">DSO57_1005936</name>
</gene>
<evidence type="ECO:0000313" key="1">
    <source>
        <dbReference type="EMBL" id="KAJ9055236.1"/>
    </source>
</evidence>
<evidence type="ECO:0000313" key="2">
    <source>
        <dbReference type="Proteomes" id="UP001165960"/>
    </source>
</evidence>
<dbReference type="Proteomes" id="UP001165960">
    <property type="component" value="Unassembled WGS sequence"/>
</dbReference>
<organism evidence="1 2">
    <name type="scientific">Entomophthora muscae</name>
    <dbReference type="NCBI Taxonomy" id="34485"/>
    <lineage>
        <taxon>Eukaryota</taxon>
        <taxon>Fungi</taxon>
        <taxon>Fungi incertae sedis</taxon>
        <taxon>Zoopagomycota</taxon>
        <taxon>Entomophthoromycotina</taxon>
        <taxon>Entomophthoromycetes</taxon>
        <taxon>Entomophthorales</taxon>
        <taxon>Entomophthoraceae</taxon>
        <taxon>Entomophthora</taxon>
    </lineage>
</organism>
<reference evidence="1" key="1">
    <citation type="submission" date="2022-04" db="EMBL/GenBank/DDBJ databases">
        <title>Genome of the entomopathogenic fungus Entomophthora muscae.</title>
        <authorList>
            <person name="Elya C."/>
            <person name="Lovett B.R."/>
            <person name="Lee E."/>
            <person name="Macias A.M."/>
            <person name="Hajek A.E."/>
            <person name="De Bivort B.L."/>
            <person name="Kasson M.T."/>
            <person name="De Fine Licht H.H."/>
            <person name="Stajich J.E."/>
        </authorList>
    </citation>
    <scope>NUCLEOTIDE SEQUENCE</scope>
    <source>
        <strain evidence="1">Berkeley</strain>
    </source>
</reference>